<name>A0A1V8SZE3_9PEZI</name>
<dbReference type="OrthoDB" id="7464992at2759"/>
<keyword evidence="2" id="KW-1185">Reference proteome</keyword>
<evidence type="ECO:0000313" key="1">
    <source>
        <dbReference type="EMBL" id="OQO04391.1"/>
    </source>
</evidence>
<protein>
    <submittedName>
        <fullName evidence="1">Uncharacterized protein</fullName>
    </submittedName>
</protein>
<dbReference type="InParanoid" id="A0A1V8SZE3"/>
<dbReference type="Proteomes" id="UP000192596">
    <property type="component" value="Unassembled WGS sequence"/>
</dbReference>
<dbReference type="AlphaFoldDB" id="A0A1V8SZE3"/>
<comment type="caution">
    <text evidence="1">The sequence shown here is derived from an EMBL/GenBank/DDBJ whole genome shotgun (WGS) entry which is preliminary data.</text>
</comment>
<gene>
    <name evidence="1" type="ORF">B0A48_11002</name>
</gene>
<accession>A0A1V8SZE3</accession>
<evidence type="ECO:0000313" key="2">
    <source>
        <dbReference type="Proteomes" id="UP000192596"/>
    </source>
</evidence>
<sequence length="234" mass="25923">MDLGGVWWFTIDAHLFLTTHETVPFTSRRRDAGEPLSDEEADRPLRESLDVYMTGDKPRFVTMPNTMVCGRNLCTVRVYGIGNAQYILSKVAAVADPQPSLQTTADVRLPTNSTRVAGHGLFESEASNDEMAAVMSNAVAQILLAHTRETNHLQRLYSRWLRRAKRKARVSPLSSYFYSLYERNARVIEDEAAVGWARGLILDRGSGGSVLVNCWVLDVADRTAEGVAAFQGCG</sequence>
<reference evidence="2" key="1">
    <citation type="submission" date="2017-03" db="EMBL/GenBank/DDBJ databases">
        <title>Genomes of endolithic fungi from Antarctica.</title>
        <authorList>
            <person name="Coleine C."/>
            <person name="Masonjones S."/>
            <person name="Stajich J.E."/>
        </authorList>
    </citation>
    <scope>NUCLEOTIDE SEQUENCE [LARGE SCALE GENOMIC DNA]</scope>
    <source>
        <strain evidence="2">CCFEE 5527</strain>
    </source>
</reference>
<proteinExistence type="predicted"/>
<dbReference type="EMBL" id="NAJO01000022">
    <property type="protein sequence ID" value="OQO04391.1"/>
    <property type="molecule type" value="Genomic_DNA"/>
</dbReference>
<organism evidence="1 2">
    <name type="scientific">Cryoendolithus antarcticus</name>
    <dbReference type="NCBI Taxonomy" id="1507870"/>
    <lineage>
        <taxon>Eukaryota</taxon>
        <taxon>Fungi</taxon>
        <taxon>Dikarya</taxon>
        <taxon>Ascomycota</taxon>
        <taxon>Pezizomycotina</taxon>
        <taxon>Dothideomycetes</taxon>
        <taxon>Dothideomycetidae</taxon>
        <taxon>Cladosporiales</taxon>
        <taxon>Cladosporiaceae</taxon>
        <taxon>Cryoendolithus</taxon>
    </lineage>
</organism>